<accession>A0ABW0UVG2</accession>
<dbReference type="InterPro" id="IPR001347">
    <property type="entry name" value="SIS_dom"/>
</dbReference>
<dbReference type="EMBL" id="JBHSNY010000009">
    <property type="protein sequence ID" value="MFC5637073.1"/>
    <property type="molecule type" value="Genomic_DNA"/>
</dbReference>
<organism evidence="2 3">
    <name type="scientific">Streptomyces bullii</name>
    <dbReference type="NCBI Taxonomy" id="349910"/>
    <lineage>
        <taxon>Bacteria</taxon>
        <taxon>Bacillati</taxon>
        <taxon>Actinomycetota</taxon>
        <taxon>Actinomycetes</taxon>
        <taxon>Kitasatosporales</taxon>
        <taxon>Streptomycetaceae</taxon>
        <taxon>Streptomyces</taxon>
    </lineage>
</organism>
<proteinExistence type="predicted"/>
<feature type="domain" description="SIS" evidence="1">
    <location>
        <begin position="42"/>
        <end position="201"/>
    </location>
</feature>
<comment type="caution">
    <text evidence="2">The sequence shown here is derived from an EMBL/GenBank/DDBJ whole genome shotgun (WGS) entry which is preliminary data.</text>
</comment>
<sequence>MTEHPAHLALEAARLHCRSLEEALGRFRRHGLDRIADWGGRLAAVLTDGGRLLAAGNGGSAAQAQHLTAELVGRYRQERRAYSAISLHAETSSVTAIGNDYGFDHVYARQVTAHGRPGDVLMLLSTSGRSANLIAAAVTARQAGLSVWALTGRGPNPLAEAAHEALCIDADSTATVQETHLVAVHLLCEAFDTVVSTPLARRTITTHGKVS</sequence>
<keyword evidence="3" id="KW-1185">Reference proteome</keyword>
<dbReference type="PANTHER" id="PTHR30390:SF6">
    <property type="entry name" value="DNAA INITIATOR-ASSOCIATING PROTEIN DIAA"/>
    <property type="match status" value="1"/>
</dbReference>
<dbReference type="InterPro" id="IPR046348">
    <property type="entry name" value="SIS_dom_sf"/>
</dbReference>
<dbReference type="RefSeq" id="WP_381025927.1">
    <property type="nucleotide sequence ID" value="NZ_JBHSNY010000009.1"/>
</dbReference>
<dbReference type="Pfam" id="PF13580">
    <property type="entry name" value="SIS_2"/>
    <property type="match status" value="1"/>
</dbReference>
<dbReference type="Gene3D" id="3.40.50.10490">
    <property type="entry name" value="Glucose-6-phosphate isomerase like protein, domain 1"/>
    <property type="match status" value="1"/>
</dbReference>
<dbReference type="CDD" id="cd05006">
    <property type="entry name" value="SIS_GmhA"/>
    <property type="match status" value="1"/>
</dbReference>
<dbReference type="InterPro" id="IPR050099">
    <property type="entry name" value="SIS_GmhA/DiaA_subfam"/>
</dbReference>
<evidence type="ECO:0000259" key="1">
    <source>
        <dbReference type="PROSITE" id="PS51464"/>
    </source>
</evidence>
<dbReference type="Proteomes" id="UP001596154">
    <property type="component" value="Unassembled WGS sequence"/>
</dbReference>
<dbReference type="PROSITE" id="PS51464">
    <property type="entry name" value="SIS"/>
    <property type="match status" value="1"/>
</dbReference>
<dbReference type="InterPro" id="IPR035461">
    <property type="entry name" value="GmhA/DiaA"/>
</dbReference>
<name>A0ABW0UVG2_9ACTN</name>
<reference evidence="3" key="1">
    <citation type="journal article" date="2019" name="Int. J. Syst. Evol. Microbiol.">
        <title>The Global Catalogue of Microorganisms (GCM) 10K type strain sequencing project: providing services to taxonomists for standard genome sequencing and annotation.</title>
        <authorList>
            <consortium name="The Broad Institute Genomics Platform"/>
            <consortium name="The Broad Institute Genome Sequencing Center for Infectious Disease"/>
            <person name="Wu L."/>
            <person name="Ma J."/>
        </authorList>
    </citation>
    <scope>NUCLEOTIDE SEQUENCE [LARGE SCALE GENOMIC DNA]</scope>
    <source>
        <strain evidence="3">CGMCC 4.7248</strain>
    </source>
</reference>
<evidence type="ECO:0000313" key="2">
    <source>
        <dbReference type="EMBL" id="MFC5637073.1"/>
    </source>
</evidence>
<protein>
    <submittedName>
        <fullName evidence="2">SIS domain-containing protein</fullName>
    </submittedName>
</protein>
<dbReference type="SUPFAM" id="SSF53697">
    <property type="entry name" value="SIS domain"/>
    <property type="match status" value="1"/>
</dbReference>
<evidence type="ECO:0000313" key="3">
    <source>
        <dbReference type="Proteomes" id="UP001596154"/>
    </source>
</evidence>
<gene>
    <name evidence="2" type="ORF">ACFPZJ_25355</name>
</gene>
<dbReference type="PANTHER" id="PTHR30390">
    <property type="entry name" value="SEDOHEPTULOSE 7-PHOSPHATE ISOMERASE / DNAA INITIATOR-ASSOCIATING FACTOR FOR REPLICATION INITIATION"/>
    <property type="match status" value="1"/>
</dbReference>